<dbReference type="SUPFAM" id="SSF53187">
    <property type="entry name" value="Zn-dependent exopeptidases"/>
    <property type="match status" value="1"/>
</dbReference>
<dbReference type="InterPro" id="IPR055438">
    <property type="entry name" value="AstE_AspA_cat"/>
</dbReference>
<dbReference type="CDD" id="cd06251">
    <property type="entry name" value="M14_ASTE_ASPA-like"/>
    <property type="match status" value="1"/>
</dbReference>
<dbReference type="PROSITE" id="PS51382">
    <property type="entry name" value="SPX"/>
    <property type="match status" value="1"/>
</dbReference>
<keyword evidence="2" id="KW-0479">Metal-binding</keyword>
<name>A0A9N9BE71_9GLOM</name>
<accession>A0A9N9BE71</accession>
<keyword evidence="3" id="KW-0378">Hydrolase</keyword>
<evidence type="ECO:0000313" key="7">
    <source>
        <dbReference type="Proteomes" id="UP000789572"/>
    </source>
</evidence>
<dbReference type="Gene3D" id="3.40.630.10">
    <property type="entry name" value="Zn peptidases"/>
    <property type="match status" value="1"/>
</dbReference>
<gene>
    <name evidence="6" type="ORF">POCULU_LOCUS5614</name>
</gene>
<keyword evidence="4" id="KW-0862">Zinc</keyword>
<dbReference type="CDD" id="cd14447">
    <property type="entry name" value="SPX"/>
    <property type="match status" value="1"/>
</dbReference>
<dbReference type="PANTHER" id="PTHR37326:SF1">
    <property type="entry name" value="BLL3975 PROTEIN"/>
    <property type="match status" value="1"/>
</dbReference>
<evidence type="ECO:0000313" key="6">
    <source>
        <dbReference type="EMBL" id="CAG8563123.1"/>
    </source>
</evidence>
<evidence type="ECO:0000256" key="2">
    <source>
        <dbReference type="ARBA" id="ARBA00022723"/>
    </source>
</evidence>
<comment type="caution">
    <text evidence="6">The sequence shown here is derived from an EMBL/GenBank/DDBJ whole genome shotgun (WGS) entry which is preliminary data.</text>
</comment>
<dbReference type="GO" id="GO:0046872">
    <property type="term" value="F:metal ion binding"/>
    <property type="evidence" value="ECO:0007669"/>
    <property type="project" value="UniProtKB-KW"/>
</dbReference>
<comment type="cofactor">
    <cofactor evidence="1">
        <name>Zn(2+)</name>
        <dbReference type="ChEBI" id="CHEBI:29105"/>
    </cofactor>
</comment>
<evidence type="ECO:0000256" key="3">
    <source>
        <dbReference type="ARBA" id="ARBA00022801"/>
    </source>
</evidence>
<feature type="domain" description="SPX" evidence="5">
    <location>
        <begin position="1"/>
        <end position="148"/>
    </location>
</feature>
<dbReference type="PANTHER" id="PTHR37326">
    <property type="entry name" value="BLL3975 PROTEIN"/>
    <property type="match status" value="1"/>
</dbReference>
<dbReference type="GO" id="GO:0016788">
    <property type="term" value="F:hydrolase activity, acting on ester bonds"/>
    <property type="evidence" value="ECO:0007669"/>
    <property type="project" value="InterPro"/>
</dbReference>
<dbReference type="InterPro" id="IPR053138">
    <property type="entry name" value="N-alpha-Ac-DABA_deacetylase"/>
</dbReference>
<organism evidence="6 7">
    <name type="scientific">Paraglomus occultum</name>
    <dbReference type="NCBI Taxonomy" id="144539"/>
    <lineage>
        <taxon>Eukaryota</taxon>
        <taxon>Fungi</taxon>
        <taxon>Fungi incertae sedis</taxon>
        <taxon>Mucoromycota</taxon>
        <taxon>Glomeromycotina</taxon>
        <taxon>Glomeromycetes</taxon>
        <taxon>Paraglomerales</taxon>
        <taxon>Paraglomeraceae</taxon>
        <taxon>Paraglomus</taxon>
    </lineage>
</organism>
<proteinExistence type="predicted"/>
<dbReference type="InterPro" id="IPR004331">
    <property type="entry name" value="SPX_dom"/>
</dbReference>
<sequence>MKYAKQLSLRTIPSWSEHYINYRKLKKYLKDTFAERENVSRSGSENQAVLNEAVDKFRKMLVIELEKVNKHYEKIEVEASASLEELNLRWHKGLSQEEQDQWRKDMTELLQTLEYLHEFAKTNITGFQKILKKFDRTFYKTSTNSEIDEISQQVQSNLRTTLHSSPEIVVTNTRGFYDLTCVPSRTSTASPHSNLNRYSFTPIGKDLWAIVTTYSFVTSERDEALLSRGRQIWRKHVPLSPAATPSLQDLSALDVEDASIPTMTSLDLDVLPNGRVSLLWVILAEDGLGLPLKAPVMVAKGVKPGPVVGLTAALHGNELNGIPLIHRLMSQELDCTALHGIVVAVPVANIPGYLASQRTFSDGTDLNRVMPGKRNGTTSQVYAFNLIDRIVSKVGYLIDLHTASKGRANSLYVRANMVDKRTSWMARLQNPQIIVHNTSPDGSLRGAAMERGIPAITVEIGDPSKFQKRFVRNALQGVTNILSNLKMVPDDKQPADYDPVVCAKSYWIFAKRGGLLNVLPDVNVWVKKNEPIATLHSVFGILVETYYAPEDGIVIGKEMDPVCQSGQRILHLGVVEEVFAVKVDDGHL</sequence>
<dbReference type="Pfam" id="PF24827">
    <property type="entry name" value="AstE_AspA_cat"/>
    <property type="match status" value="1"/>
</dbReference>
<evidence type="ECO:0000256" key="1">
    <source>
        <dbReference type="ARBA" id="ARBA00001947"/>
    </source>
</evidence>
<protein>
    <submittedName>
        <fullName evidence="6">2927_t:CDS:1</fullName>
    </submittedName>
</protein>
<dbReference type="EMBL" id="CAJVPJ010000886">
    <property type="protein sequence ID" value="CAG8563123.1"/>
    <property type="molecule type" value="Genomic_DNA"/>
</dbReference>
<reference evidence="6" key="1">
    <citation type="submission" date="2021-06" db="EMBL/GenBank/DDBJ databases">
        <authorList>
            <person name="Kallberg Y."/>
            <person name="Tangrot J."/>
            <person name="Rosling A."/>
        </authorList>
    </citation>
    <scope>NUCLEOTIDE SEQUENCE</scope>
    <source>
        <strain evidence="6">IA702</strain>
    </source>
</reference>
<dbReference type="AlphaFoldDB" id="A0A9N9BE71"/>
<dbReference type="Pfam" id="PF03105">
    <property type="entry name" value="SPX"/>
    <property type="match status" value="2"/>
</dbReference>
<evidence type="ECO:0000256" key="4">
    <source>
        <dbReference type="ARBA" id="ARBA00022833"/>
    </source>
</evidence>
<dbReference type="OrthoDB" id="5588846at2759"/>
<keyword evidence="7" id="KW-1185">Reference proteome</keyword>
<dbReference type="Proteomes" id="UP000789572">
    <property type="component" value="Unassembled WGS sequence"/>
</dbReference>
<evidence type="ECO:0000259" key="5">
    <source>
        <dbReference type="PROSITE" id="PS51382"/>
    </source>
</evidence>